<dbReference type="InParanoid" id="E4XDZ5"/>
<keyword evidence="2" id="KW-1185">Reference proteome</keyword>
<dbReference type="Gene3D" id="3.30.70.141">
    <property type="entry name" value="Nucleoside diphosphate kinase-like domain"/>
    <property type="match status" value="1"/>
</dbReference>
<dbReference type="Proteomes" id="UP000001307">
    <property type="component" value="Unassembled WGS sequence"/>
</dbReference>
<dbReference type="EMBL" id="FN653040">
    <property type="protein sequence ID" value="CBY19384.1"/>
    <property type="molecule type" value="Genomic_DNA"/>
</dbReference>
<evidence type="ECO:0008006" key="3">
    <source>
        <dbReference type="Google" id="ProtNLM"/>
    </source>
</evidence>
<protein>
    <recommendedName>
        <fullName evidence="3">Nucleoside diphosphate kinase-like domain-containing protein</fullName>
    </recommendedName>
</protein>
<name>E4XDZ5_OIKDI</name>
<accession>E4XDZ5</accession>
<proteinExistence type="predicted"/>
<dbReference type="SUPFAM" id="SSF54919">
    <property type="entry name" value="Nucleoside diphosphate kinase, NDK"/>
    <property type="match status" value="1"/>
</dbReference>
<dbReference type="AlphaFoldDB" id="E4XDZ5"/>
<dbReference type="OrthoDB" id="270127at2759"/>
<gene>
    <name evidence="1" type="ORF">GSOID_T00008394001</name>
</gene>
<dbReference type="InterPro" id="IPR036850">
    <property type="entry name" value="NDK-like_dom_sf"/>
</dbReference>
<organism evidence="1">
    <name type="scientific">Oikopleura dioica</name>
    <name type="common">Tunicate</name>
    <dbReference type="NCBI Taxonomy" id="34765"/>
    <lineage>
        <taxon>Eukaryota</taxon>
        <taxon>Metazoa</taxon>
        <taxon>Chordata</taxon>
        <taxon>Tunicata</taxon>
        <taxon>Appendicularia</taxon>
        <taxon>Copelata</taxon>
        <taxon>Oikopleuridae</taxon>
        <taxon>Oikopleura</taxon>
    </lineage>
</organism>
<sequence>MRLMISQSNLRKLQMVKDVSTMMSEVSDTCLFYAPRSQDRCHELYRLFFGGELDLTSLAQKKLSVAKIRSECRYHYCSYHDPSTIVFLISHRLPLRYLSDFTRNLQNYGCSIQAIRRIATLPTNITSLLSEGYDKVIGQDETGFCVLAKRENASLHWVGIMNRIKEELLGTLLRDKPHQLNAVLRHTIFCQPLTAELTRPLSSLMCSTPKSLQFSWQPEGWNESLSESCEQTTCLILSGQHTISCVAITLHEILNGQETMPMYKLADDGYQSGGFELVAVRQIYAVNEFQAREIVNLDPTDKNYDQRVNDLYDNPIMVLVLRRIQAIKFVEEYVNFVFAKRKIEMTYTDSASWTNRVINCVFFPYELQEDNSTRAHLRFWPTPTETIPDSLFSQTVPTQIVPFLLTPSAFNVFSNVLLSLLELRNCELVSLRLFPQMDEEQGELLAKQADIIEHGCRTVETYQPGRALSEFHWKKSSQLWQNGTSVLFVVRGPDIFRRITIWAGLPDPEEARDFCPGSIRAKYGVDRRNSGVHLPKDMDECEELIVGLCPAGAQEDTPDFDISIDCGSLADLEDTLQQNVMLVFELCRAGELIDQFNRSNFRIIGLRTVRFTRNTAKKIFKSNHVSKMVANRPVLCAVVWRSSNCHGSK</sequence>
<evidence type="ECO:0000313" key="1">
    <source>
        <dbReference type="EMBL" id="CBY19384.1"/>
    </source>
</evidence>
<evidence type="ECO:0000313" key="2">
    <source>
        <dbReference type="Proteomes" id="UP000001307"/>
    </source>
</evidence>
<reference evidence="1" key="1">
    <citation type="journal article" date="2010" name="Science">
        <title>Plasticity of animal genome architecture unmasked by rapid evolution of a pelagic tunicate.</title>
        <authorList>
            <person name="Denoeud F."/>
            <person name="Henriet S."/>
            <person name="Mungpakdee S."/>
            <person name="Aury J.M."/>
            <person name="Da Silva C."/>
            <person name="Brinkmann H."/>
            <person name="Mikhaleva J."/>
            <person name="Olsen L.C."/>
            <person name="Jubin C."/>
            <person name="Canestro C."/>
            <person name="Bouquet J.M."/>
            <person name="Danks G."/>
            <person name="Poulain J."/>
            <person name="Campsteijn C."/>
            <person name="Adamski M."/>
            <person name="Cross I."/>
            <person name="Yadetie F."/>
            <person name="Muffato M."/>
            <person name="Louis A."/>
            <person name="Butcher S."/>
            <person name="Tsagkogeorga G."/>
            <person name="Konrad A."/>
            <person name="Singh S."/>
            <person name="Jensen M.F."/>
            <person name="Cong E.H."/>
            <person name="Eikeseth-Otteraa H."/>
            <person name="Noel B."/>
            <person name="Anthouard V."/>
            <person name="Porcel B.M."/>
            <person name="Kachouri-Lafond R."/>
            <person name="Nishino A."/>
            <person name="Ugolini M."/>
            <person name="Chourrout P."/>
            <person name="Nishida H."/>
            <person name="Aasland R."/>
            <person name="Huzurbazar S."/>
            <person name="Westhof E."/>
            <person name="Delsuc F."/>
            <person name="Lehrach H."/>
            <person name="Reinhardt R."/>
            <person name="Weissenbach J."/>
            <person name="Roy S.W."/>
            <person name="Artiguenave F."/>
            <person name="Postlethwait J.H."/>
            <person name="Manak J.R."/>
            <person name="Thompson E.M."/>
            <person name="Jaillon O."/>
            <person name="Du Pasquier L."/>
            <person name="Boudinot P."/>
            <person name="Liberles D.A."/>
            <person name="Volff J.N."/>
            <person name="Philippe H."/>
            <person name="Lenhard B."/>
            <person name="Roest Crollius H."/>
            <person name="Wincker P."/>
            <person name="Chourrout D."/>
        </authorList>
    </citation>
    <scope>NUCLEOTIDE SEQUENCE [LARGE SCALE GENOMIC DNA]</scope>
</reference>